<evidence type="ECO:0000313" key="3">
    <source>
        <dbReference type="Proteomes" id="UP000295075"/>
    </source>
</evidence>
<keyword evidence="3" id="KW-1185">Reference proteome</keyword>
<proteinExistence type="predicted"/>
<dbReference type="EMBL" id="SMKA01000281">
    <property type="protein sequence ID" value="TDC17223.1"/>
    <property type="molecule type" value="Genomic_DNA"/>
</dbReference>
<dbReference type="Gene3D" id="3.30.9.10">
    <property type="entry name" value="D-Amino Acid Oxidase, subunit A, domain 2"/>
    <property type="match status" value="1"/>
</dbReference>
<dbReference type="PRINTS" id="PR00420">
    <property type="entry name" value="RNGMNOXGNASE"/>
</dbReference>
<evidence type="ECO:0000313" key="2">
    <source>
        <dbReference type="EMBL" id="TDC17223.1"/>
    </source>
</evidence>
<dbReference type="InterPro" id="IPR036188">
    <property type="entry name" value="FAD/NAD-bd_sf"/>
</dbReference>
<dbReference type="Gene3D" id="3.50.50.60">
    <property type="entry name" value="FAD/NAD(P)-binding domain"/>
    <property type="match status" value="1"/>
</dbReference>
<dbReference type="SUPFAM" id="SSF51905">
    <property type="entry name" value="FAD/NAD(P)-binding domain"/>
    <property type="match status" value="1"/>
</dbReference>
<comment type="caution">
    <text evidence="2">The sequence shown here is derived from an EMBL/GenBank/DDBJ whole genome shotgun (WGS) entry which is preliminary data.</text>
</comment>
<dbReference type="GO" id="GO:0071949">
    <property type="term" value="F:FAD binding"/>
    <property type="evidence" value="ECO:0007669"/>
    <property type="project" value="InterPro"/>
</dbReference>
<dbReference type="Proteomes" id="UP000295075">
    <property type="component" value="Unassembled WGS sequence"/>
</dbReference>
<dbReference type="PANTHER" id="PTHR46865:SF2">
    <property type="entry name" value="MONOOXYGENASE"/>
    <property type="match status" value="1"/>
</dbReference>
<dbReference type="Pfam" id="PF01494">
    <property type="entry name" value="FAD_binding_3"/>
    <property type="match status" value="1"/>
</dbReference>
<dbReference type="InterPro" id="IPR051704">
    <property type="entry name" value="FAD_aromatic-hydroxylase"/>
</dbReference>
<name>A0A4R4P8J4_9ACTN</name>
<dbReference type="InterPro" id="IPR002938">
    <property type="entry name" value="FAD-bd"/>
</dbReference>
<sequence length="409" mass="44357">MKVLISGASVAGPVLAYWLNRYGVETTVVERTPALRHGLGGHAVDLFGHASDVVQKMGLWDEVTAARTMIDELTIERAGGRPVHVDLGRLYAGISDQHVEILRGELTRILSAATTPTEYLFGDSITALTDDGAGVDVTFERNAPRRFDLVIGADGMHSNVRRLAFGPEESVRRHLGGYLAVYSMPDVFALGSSMLIHQSVGRLVGLYSVRQTGQARAMFMVRTEAELEYDYRDKDQQKALLATEFRDYGWRVPQLLEQLEAAGDFYFDAIAQITLDTWQRGRIGLVGDAGYCPAPAVGGGTSLAVATAYILAGELATHGPAGLRTYEAEVRQMVDRSRKIGPKVMGSIIPRGPATLRLLPWAASVVPKLPTPIQRFIWSQNAVGKALGSTALPDYSALLSPRSPANPGR</sequence>
<accession>A0A4R4P8J4</accession>
<protein>
    <submittedName>
        <fullName evidence="2">2-polyprenyl-6-methoxyphenol hydroxylase</fullName>
    </submittedName>
</protein>
<reference evidence="2 3" key="1">
    <citation type="submission" date="2019-03" db="EMBL/GenBank/DDBJ databases">
        <title>Draft genome sequences of novel Actinobacteria.</title>
        <authorList>
            <person name="Sahin N."/>
            <person name="Ay H."/>
            <person name="Saygin H."/>
        </authorList>
    </citation>
    <scope>NUCLEOTIDE SEQUENCE [LARGE SCALE GENOMIC DNA]</scope>
    <source>
        <strain evidence="2 3">JCM 30547</strain>
    </source>
</reference>
<dbReference type="OrthoDB" id="3212532at2"/>
<dbReference type="RefSeq" id="WP_132414489.1">
    <property type="nucleotide sequence ID" value="NZ_SMKA01000281.1"/>
</dbReference>
<gene>
    <name evidence="2" type="ORF">E1261_37450</name>
</gene>
<dbReference type="PANTHER" id="PTHR46865">
    <property type="entry name" value="OXIDOREDUCTASE-RELATED"/>
    <property type="match status" value="1"/>
</dbReference>
<evidence type="ECO:0000259" key="1">
    <source>
        <dbReference type="Pfam" id="PF01494"/>
    </source>
</evidence>
<feature type="domain" description="FAD-binding" evidence="1">
    <location>
        <begin position="2"/>
        <end position="334"/>
    </location>
</feature>
<organism evidence="2 3">
    <name type="scientific">Kribbella albertanoniae</name>
    <dbReference type="NCBI Taxonomy" id="1266829"/>
    <lineage>
        <taxon>Bacteria</taxon>
        <taxon>Bacillati</taxon>
        <taxon>Actinomycetota</taxon>
        <taxon>Actinomycetes</taxon>
        <taxon>Propionibacteriales</taxon>
        <taxon>Kribbellaceae</taxon>
        <taxon>Kribbella</taxon>
    </lineage>
</organism>
<dbReference type="AlphaFoldDB" id="A0A4R4P8J4"/>